<dbReference type="Proteomes" id="UP000241206">
    <property type="component" value="Unassembled WGS sequence"/>
</dbReference>
<dbReference type="EMBL" id="PHHF01000004">
    <property type="protein sequence ID" value="PTD27721.1"/>
    <property type="molecule type" value="Genomic_DNA"/>
</dbReference>
<evidence type="ECO:0000313" key="2">
    <source>
        <dbReference type="EMBL" id="PTD27721.1"/>
    </source>
</evidence>
<evidence type="ECO:0000259" key="1">
    <source>
        <dbReference type="Pfam" id="PF18173"/>
    </source>
</evidence>
<keyword evidence="3" id="KW-1185">Reference proteome</keyword>
<dbReference type="InterPro" id="IPR040649">
    <property type="entry name" value="Bact_HORMA"/>
</dbReference>
<dbReference type="SUPFAM" id="SSF56019">
    <property type="entry name" value="The spindle assembly checkpoint protein mad2"/>
    <property type="match status" value="1"/>
</dbReference>
<dbReference type="Pfam" id="PF18173">
    <property type="entry name" value="bacHORMA_2"/>
    <property type="match status" value="1"/>
</dbReference>
<reference evidence="2 3" key="1">
    <citation type="submission" date="2017-11" db="EMBL/GenBank/DDBJ databases">
        <title>Sphingomonas oleivorans sp. nov., isolated from oil-contaminated soil.</title>
        <authorList>
            <person name="Wang L."/>
            <person name="Chen L."/>
        </authorList>
    </citation>
    <scope>NUCLEOTIDE SEQUENCE [LARGE SCALE GENOMIC DNA]</scope>
    <source>
        <strain evidence="2 3">K101</strain>
    </source>
</reference>
<dbReference type="InterPro" id="IPR036570">
    <property type="entry name" value="HORMA_dom_sf"/>
</dbReference>
<evidence type="ECO:0000313" key="3">
    <source>
        <dbReference type="Proteomes" id="UP000241206"/>
    </source>
</evidence>
<sequence length="167" mass="18463">MGTSTFTFTRTHTATFVADNIRNQLRELIKAAGLDPTELIDDWGVLGPAAKYWMETGYLTGVTIEFFYPGASRAQHRWDFDISYAGSGVDDDMWVDRDHIQRTIAKAGKPPAGCIYRVILTCLPGRPNFPGMSSTEFKSTDGLISRSSGTAIATQDIMAGIRYWRAA</sequence>
<dbReference type="RefSeq" id="WP_107393709.1">
    <property type="nucleotide sequence ID" value="NZ_PHHF01000004.1"/>
</dbReference>
<comment type="caution">
    <text evidence="2">The sequence shown here is derived from an EMBL/GenBank/DDBJ whole genome shotgun (WGS) entry which is preliminary data.</text>
</comment>
<dbReference type="AlphaFoldDB" id="A0A2T4I862"/>
<accession>A0A2T4I862</accession>
<organism evidence="2 3">
    <name type="scientific">Edaphosphingomonas fennica</name>
    <dbReference type="NCBI Taxonomy" id="114404"/>
    <lineage>
        <taxon>Bacteria</taxon>
        <taxon>Pseudomonadati</taxon>
        <taxon>Pseudomonadota</taxon>
        <taxon>Alphaproteobacteria</taxon>
        <taxon>Sphingomonadales</taxon>
        <taxon>Rhizorhabdaceae</taxon>
        <taxon>Edaphosphingomonas</taxon>
    </lineage>
</organism>
<feature type="domain" description="Bacterial HORMA" evidence="1">
    <location>
        <begin position="4"/>
        <end position="166"/>
    </location>
</feature>
<gene>
    <name evidence="2" type="ORF">CV103_01250</name>
</gene>
<name>A0A2T4I862_9SPHN</name>
<protein>
    <recommendedName>
        <fullName evidence="1">Bacterial HORMA domain-containing protein</fullName>
    </recommendedName>
</protein>
<proteinExistence type="predicted"/>